<evidence type="ECO:0000313" key="3">
    <source>
        <dbReference type="Proteomes" id="UP000824175"/>
    </source>
</evidence>
<dbReference type="Proteomes" id="UP000824175">
    <property type="component" value="Unassembled WGS sequence"/>
</dbReference>
<reference evidence="2" key="1">
    <citation type="submission" date="2020-10" db="EMBL/GenBank/DDBJ databases">
        <authorList>
            <person name="Gilroy R."/>
        </authorList>
    </citation>
    <scope>NUCLEOTIDE SEQUENCE</scope>
    <source>
        <strain evidence="2">CHK195-11698</strain>
    </source>
</reference>
<keyword evidence="1" id="KW-0472">Membrane</keyword>
<feature type="transmembrane region" description="Helical" evidence="1">
    <location>
        <begin position="96"/>
        <end position="115"/>
    </location>
</feature>
<protein>
    <submittedName>
        <fullName evidence="2">Uncharacterized protein</fullName>
    </submittedName>
</protein>
<keyword evidence="1" id="KW-0812">Transmembrane</keyword>
<dbReference type="AlphaFoldDB" id="A0A9D1HMY5"/>
<organism evidence="2 3">
    <name type="scientific">Candidatus Fimiplasma intestinipullorum</name>
    <dbReference type="NCBI Taxonomy" id="2840825"/>
    <lineage>
        <taxon>Bacteria</taxon>
        <taxon>Bacillati</taxon>
        <taxon>Bacillota</taxon>
        <taxon>Clostridia</taxon>
        <taxon>Eubacteriales</taxon>
        <taxon>Candidatus Fimiplasma</taxon>
    </lineage>
</organism>
<comment type="caution">
    <text evidence="2">The sequence shown here is derived from an EMBL/GenBank/DDBJ whole genome shotgun (WGS) entry which is preliminary data.</text>
</comment>
<dbReference type="EMBL" id="DVMJ01000040">
    <property type="protein sequence ID" value="HIU13368.1"/>
    <property type="molecule type" value="Genomic_DNA"/>
</dbReference>
<keyword evidence="1" id="KW-1133">Transmembrane helix</keyword>
<reference evidence="2" key="2">
    <citation type="journal article" date="2021" name="PeerJ">
        <title>Extensive microbial diversity within the chicken gut microbiome revealed by metagenomics and culture.</title>
        <authorList>
            <person name="Gilroy R."/>
            <person name="Ravi A."/>
            <person name="Getino M."/>
            <person name="Pursley I."/>
            <person name="Horton D.L."/>
            <person name="Alikhan N.F."/>
            <person name="Baker D."/>
            <person name="Gharbi K."/>
            <person name="Hall N."/>
            <person name="Watson M."/>
            <person name="Adriaenssens E.M."/>
            <person name="Foster-Nyarko E."/>
            <person name="Jarju S."/>
            <person name="Secka A."/>
            <person name="Antonio M."/>
            <person name="Oren A."/>
            <person name="Chaudhuri R.R."/>
            <person name="La Ragione R."/>
            <person name="Hildebrand F."/>
            <person name="Pallen M.J."/>
        </authorList>
    </citation>
    <scope>NUCLEOTIDE SEQUENCE</scope>
    <source>
        <strain evidence="2">CHK195-11698</strain>
    </source>
</reference>
<evidence type="ECO:0000256" key="1">
    <source>
        <dbReference type="SAM" id="Phobius"/>
    </source>
</evidence>
<feature type="transmembrane region" description="Helical" evidence="1">
    <location>
        <begin position="14"/>
        <end position="37"/>
    </location>
</feature>
<gene>
    <name evidence="2" type="ORF">IAD15_04790</name>
</gene>
<evidence type="ECO:0000313" key="2">
    <source>
        <dbReference type="EMBL" id="HIU13368.1"/>
    </source>
</evidence>
<accession>A0A9D1HMY5</accession>
<sequence length="129" mass="15390">MNNEPISYGSFSLFWFWFFVFGIPFLYVIFVIAILWYKNNYTNLKFSKNGWDQSSWHWEVIGVVASALYGFIYHFFQDSQYLPASGKWFHIIKDTEMFLVFPIALGSIVIDMIILRKKYLKKMKEADHS</sequence>
<feature type="transmembrane region" description="Helical" evidence="1">
    <location>
        <begin position="58"/>
        <end position="76"/>
    </location>
</feature>
<name>A0A9D1HMY5_9FIRM</name>
<proteinExistence type="predicted"/>